<dbReference type="EMBL" id="JAQQWP010000013">
    <property type="protein sequence ID" value="KAK8092612.1"/>
    <property type="molecule type" value="Genomic_DNA"/>
</dbReference>
<protein>
    <recommendedName>
        <fullName evidence="4">Fucose-specific lectin</fullName>
    </recommendedName>
</protein>
<dbReference type="SUPFAM" id="SSF89372">
    <property type="entry name" value="Fucose-specific lectin"/>
    <property type="match status" value="1"/>
</dbReference>
<keyword evidence="3" id="KW-1185">Reference proteome</keyword>
<sequence>MAPISVLLNQNITDDKALQIFYNSAKSGVDSQEVYVASPDVQLGLIPVKSEIGTAMLNGLSLVLAVTKHQTSTGTPTINDISIVSPIYQVLDTTAITNTTAAILSNADNSNAWIYYLQSIIYQDAGQNRIKEWDVEAEQVNNIADSAGARANTSLAVAYFDGYVYLYYTDSYLNLYRIIKGESGKWGNHKKLSPGTNPDPSSQLTPIGANGTIHLFYQAQNNHKITHYREKALERPT</sequence>
<evidence type="ECO:0000313" key="3">
    <source>
        <dbReference type="Proteomes" id="UP001392437"/>
    </source>
</evidence>
<evidence type="ECO:0000313" key="2">
    <source>
        <dbReference type="EMBL" id="KAK8106789.1"/>
    </source>
</evidence>
<reference evidence="2 3" key="1">
    <citation type="submission" date="2023-01" db="EMBL/GenBank/DDBJ databases">
        <title>Analysis of 21 Apiospora genomes using comparative genomics revels a genus with tremendous synthesis potential of carbohydrate active enzymes and secondary metabolites.</title>
        <authorList>
            <person name="Sorensen T."/>
        </authorList>
    </citation>
    <scope>NUCLEOTIDE SEQUENCE [LARGE SCALE GENOMIC DNA]</scope>
    <source>
        <strain evidence="2 3">CBS 117206</strain>
    </source>
</reference>
<dbReference type="Proteomes" id="UP001392437">
    <property type="component" value="Unassembled WGS sequence"/>
</dbReference>
<organism evidence="2 3">
    <name type="scientific">Apiospora kogelbergensis</name>
    <dbReference type="NCBI Taxonomy" id="1337665"/>
    <lineage>
        <taxon>Eukaryota</taxon>
        <taxon>Fungi</taxon>
        <taxon>Dikarya</taxon>
        <taxon>Ascomycota</taxon>
        <taxon>Pezizomycotina</taxon>
        <taxon>Sordariomycetes</taxon>
        <taxon>Xylariomycetidae</taxon>
        <taxon>Amphisphaeriales</taxon>
        <taxon>Apiosporaceae</taxon>
        <taxon>Apiospora</taxon>
    </lineage>
</organism>
<name>A0AAW0QN67_9PEZI</name>
<accession>A0AAW0QN67</accession>
<proteinExistence type="predicted"/>
<gene>
    <name evidence="2" type="ORF">PG999_010148</name>
    <name evidence="1" type="ORF">PG999_014811</name>
</gene>
<dbReference type="Gene3D" id="2.120.10.70">
    <property type="entry name" value="Fucose-specific lectin"/>
    <property type="match status" value="1"/>
</dbReference>
<evidence type="ECO:0000313" key="1">
    <source>
        <dbReference type="EMBL" id="KAK8092612.1"/>
    </source>
</evidence>
<dbReference type="EMBL" id="JAQQWP010000008">
    <property type="protein sequence ID" value="KAK8106789.1"/>
    <property type="molecule type" value="Genomic_DNA"/>
</dbReference>
<evidence type="ECO:0008006" key="4">
    <source>
        <dbReference type="Google" id="ProtNLM"/>
    </source>
</evidence>
<dbReference type="AlphaFoldDB" id="A0AAW0QN67"/>
<comment type="caution">
    <text evidence="2">The sequence shown here is derived from an EMBL/GenBank/DDBJ whole genome shotgun (WGS) entry which is preliminary data.</text>
</comment>